<comment type="caution">
    <text evidence="2">The sequence shown here is derived from an EMBL/GenBank/DDBJ whole genome shotgun (WGS) entry which is preliminary data.</text>
</comment>
<keyword evidence="3" id="KW-1185">Reference proteome</keyword>
<dbReference type="Proteomes" id="UP000749646">
    <property type="component" value="Unassembled WGS sequence"/>
</dbReference>
<name>A0A9P6MDT4_9FUNG</name>
<feature type="compositionally biased region" description="Low complexity" evidence="1">
    <location>
        <begin position="386"/>
        <end position="395"/>
    </location>
</feature>
<organism evidence="2 3">
    <name type="scientific">Modicella reniformis</name>
    <dbReference type="NCBI Taxonomy" id="1440133"/>
    <lineage>
        <taxon>Eukaryota</taxon>
        <taxon>Fungi</taxon>
        <taxon>Fungi incertae sedis</taxon>
        <taxon>Mucoromycota</taxon>
        <taxon>Mortierellomycotina</taxon>
        <taxon>Mortierellomycetes</taxon>
        <taxon>Mortierellales</taxon>
        <taxon>Mortierellaceae</taxon>
        <taxon>Modicella</taxon>
    </lineage>
</organism>
<evidence type="ECO:0000313" key="3">
    <source>
        <dbReference type="Proteomes" id="UP000749646"/>
    </source>
</evidence>
<dbReference type="EMBL" id="JAAAHW010001730">
    <property type="protein sequence ID" value="KAF9993826.1"/>
    <property type="molecule type" value="Genomic_DNA"/>
</dbReference>
<accession>A0A9P6MDT4</accession>
<feature type="non-terminal residue" evidence="2">
    <location>
        <position position="452"/>
    </location>
</feature>
<feature type="compositionally biased region" description="Polar residues" evidence="1">
    <location>
        <begin position="396"/>
        <end position="409"/>
    </location>
</feature>
<protein>
    <submittedName>
        <fullName evidence="2">Uncharacterized protein</fullName>
    </submittedName>
</protein>
<proteinExistence type="predicted"/>
<gene>
    <name evidence="2" type="ORF">BGZ65_010592</name>
</gene>
<feature type="region of interest" description="Disordered" evidence="1">
    <location>
        <begin position="378"/>
        <end position="413"/>
    </location>
</feature>
<dbReference type="OrthoDB" id="2418076at2759"/>
<dbReference type="AlphaFoldDB" id="A0A9P6MDT4"/>
<sequence length="452" mass="49800">MTSTLEVGRISKCLDNFKTSMTLPLSLDELRVDIADTMLQMTRLRADLLRIGTLAVQHFVAQTMAEYPTVADAGTRKAAFSPLLTGQSFFVALMVELYRPKGRKKNPVADSVAGANVAKCFEISFGAELQSELSRVKTYLQGHVSRSYIEYIARELSDSIRTHANHYISELMARVTACAPGWATSTEGRAVLSSINSKGQSLTHDPLSLCWLLNAVLPEDARIALFPMSSWKDGYATLSETYLYEGVTRQRGGQEQPFVESYKTLFGAEDQFTENRGQMFKLLFLGGKNNYCRQGAVASSAFELSRYESTIDKLQTTSATDSSYAEAKTSFKNQLQEDLLSHIEPSNSETPPCPKFILTGTLSTDGYQVKIHAYHLRHPKRDKRASPAQASSSSALETYTKPQPSSGKSRISHIPYLRDGIPDASAVLEHFPDLTSFVVTGIDPGVKKTATA</sequence>
<reference evidence="2" key="1">
    <citation type="journal article" date="2020" name="Fungal Divers.">
        <title>Resolving the Mortierellaceae phylogeny through synthesis of multi-gene phylogenetics and phylogenomics.</title>
        <authorList>
            <person name="Vandepol N."/>
            <person name="Liber J."/>
            <person name="Desiro A."/>
            <person name="Na H."/>
            <person name="Kennedy M."/>
            <person name="Barry K."/>
            <person name="Grigoriev I.V."/>
            <person name="Miller A.N."/>
            <person name="O'Donnell K."/>
            <person name="Stajich J.E."/>
            <person name="Bonito G."/>
        </authorList>
    </citation>
    <scope>NUCLEOTIDE SEQUENCE</scope>
    <source>
        <strain evidence="2">MES-2147</strain>
    </source>
</reference>
<evidence type="ECO:0000256" key="1">
    <source>
        <dbReference type="SAM" id="MobiDB-lite"/>
    </source>
</evidence>
<evidence type="ECO:0000313" key="2">
    <source>
        <dbReference type="EMBL" id="KAF9993826.1"/>
    </source>
</evidence>